<evidence type="ECO:0000259" key="2">
    <source>
        <dbReference type="PROSITE" id="PS50057"/>
    </source>
</evidence>
<dbReference type="Gene3D" id="1.20.80.10">
    <property type="match status" value="1"/>
</dbReference>
<dbReference type="EMBL" id="SRLO01013960">
    <property type="protein sequence ID" value="TNN24910.1"/>
    <property type="molecule type" value="Genomic_DNA"/>
</dbReference>
<dbReference type="PROSITE" id="PS50057">
    <property type="entry name" value="FERM_3"/>
    <property type="match status" value="1"/>
</dbReference>
<sequence>MSQGVNSRVAMSQGVNSRVAMSQGFNSRVAMSQGFNSRVAMSQGFNSWVAMSQGSPHPPRPRGGSREATGLESGIKTFWSSETPIVGQVSLRGSPLINDATRSDLKKLPALPTQALKEHPSLAYCEDRVIEHYKKLTGQSRGQAIVNYMSIIESLPTYGVHYYGVKDKQGIPWWLGLSYKGIFQYDHQDRVKPRKVRHKLNVLCSTGRYILLLCQMHHF</sequence>
<comment type="caution">
    <text evidence="3">The sequence shown here is derived from an EMBL/GenBank/DDBJ whole genome shotgun (WGS) entry which is preliminary data.</text>
</comment>
<protein>
    <submittedName>
        <fullName evidence="3">FERM domain-containing protein 4A</fullName>
    </submittedName>
</protein>
<evidence type="ECO:0000256" key="1">
    <source>
        <dbReference type="SAM" id="MobiDB-lite"/>
    </source>
</evidence>
<dbReference type="SUPFAM" id="SSF50729">
    <property type="entry name" value="PH domain-like"/>
    <property type="match status" value="1"/>
</dbReference>
<dbReference type="AlphaFoldDB" id="A0A4Z2E8L7"/>
<dbReference type="Gene3D" id="2.30.29.30">
    <property type="entry name" value="Pleckstrin-homology domain (PH domain)/Phosphotyrosine-binding domain (PTB)"/>
    <property type="match status" value="1"/>
</dbReference>
<dbReference type="InterPro" id="IPR035963">
    <property type="entry name" value="FERM_2"/>
</dbReference>
<feature type="region of interest" description="Disordered" evidence="1">
    <location>
        <begin position="50"/>
        <end position="69"/>
    </location>
</feature>
<dbReference type="SUPFAM" id="SSF47031">
    <property type="entry name" value="Second domain of FERM"/>
    <property type="match status" value="1"/>
</dbReference>
<dbReference type="PANTHER" id="PTHR46079:SF3">
    <property type="entry name" value="FERM DOMAIN-CONTAINING PROTEIN 4A"/>
    <property type="match status" value="1"/>
</dbReference>
<accession>A0A4Z2E8L7</accession>
<organism evidence="3 4">
    <name type="scientific">Liparis tanakae</name>
    <name type="common">Tanaka's snailfish</name>
    <dbReference type="NCBI Taxonomy" id="230148"/>
    <lineage>
        <taxon>Eukaryota</taxon>
        <taxon>Metazoa</taxon>
        <taxon>Chordata</taxon>
        <taxon>Craniata</taxon>
        <taxon>Vertebrata</taxon>
        <taxon>Euteleostomi</taxon>
        <taxon>Actinopterygii</taxon>
        <taxon>Neopterygii</taxon>
        <taxon>Teleostei</taxon>
        <taxon>Neoteleostei</taxon>
        <taxon>Acanthomorphata</taxon>
        <taxon>Eupercaria</taxon>
        <taxon>Perciformes</taxon>
        <taxon>Cottioidei</taxon>
        <taxon>Cottales</taxon>
        <taxon>Liparidae</taxon>
        <taxon>Liparis</taxon>
    </lineage>
</organism>
<dbReference type="InterPro" id="IPR014352">
    <property type="entry name" value="FERM/acyl-CoA-bd_prot_sf"/>
</dbReference>
<dbReference type="GO" id="GO:0090162">
    <property type="term" value="P:establishment of epithelial cell polarity"/>
    <property type="evidence" value="ECO:0007669"/>
    <property type="project" value="InterPro"/>
</dbReference>
<dbReference type="InterPro" id="IPR019748">
    <property type="entry name" value="FERM_central"/>
</dbReference>
<dbReference type="GO" id="GO:0005912">
    <property type="term" value="C:adherens junction"/>
    <property type="evidence" value="ECO:0007669"/>
    <property type="project" value="TreeGrafter"/>
</dbReference>
<feature type="domain" description="FERM" evidence="2">
    <location>
        <begin position="1"/>
        <end position="219"/>
    </location>
</feature>
<dbReference type="Pfam" id="PF00373">
    <property type="entry name" value="FERM_M"/>
    <property type="match status" value="1"/>
</dbReference>
<dbReference type="InterPro" id="IPR000299">
    <property type="entry name" value="FERM_domain"/>
</dbReference>
<dbReference type="GO" id="GO:0005923">
    <property type="term" value="C:bicellular tight junction"/>
    <property type="evidence" value="ECO:0007669"/>
    <property type="project" value="TreeGrafter"/>
</dbReference>
<dbReference type="InterPro" id="IPR047176">
    <property type="entry name" value="FRMD4A/B"/>
</dbReference>
<dbReference type="OrthoDB" id="10063592at2759"/>
<keyword evidence="4" id="KW-1185">Reference proteome</keyword>
<dbReference type="CDD" id="cd14473">
    <property type="entry name" value="FERM_B-lobe"/>
    <property type="match status" value="1"/>
</dbReference>
<reference evidence="3 4" key="1">
    <citation type="submission" date="2019-03" db="EMBL/GenBank/DDBJ databases">
        <title>First draft genome of Liparis tanakae, snailfish: a comprehensive survey of snailfish specific genes.</title>
        <authorList>
            <person name="Kim W."/>
            <person name="Song I."/>
            <person name="Jeong J.-H."/>
            <person name="Kim D."/>
            <person name="Kim S."/>
            <person name="Ryu S."/>
            <person name="Song J.Y."/>
            <person name="Lee S.K."/>
        </authorList>
    </citation>
    <scope>NUCLEOTIDE SEQUENCE [LARGE SCALE GENOMIC DNA]</scope>
    <source>
        <tissue evidence="3">Muscle</tissue>
    </source>
</reference>
<gene>
    <name evidence="3" type="primary">FRMD4A_0</name>
    <name evidence="3" type="ORF">EYF80_064964</name>
</gene>
<dbReference type="InterPro" id="IPR011993">
    <property type="entry name" value="PH-like_dom_sf"/>
</dbReference>
<name>A0A4Z2E8L7_9TELE</name>
<proteinExistence type="predicted"/>
<dbReference type="PANTHER" id="PTHR46079">
    <property type="entry name" value="FERM DOMAIN-CONTAINING PROTEIN 4"/>
    <property type="match status" value="1"/>
</dbReference>
<evidence type="ECO:0000313" key="3">
    <source>
        <dbReference type="EMBL" id="TNN24910.1"/>
    </source>
</evidence>
<evidence type="ECO:0000313" key="4">
    <source>
        <dbReference type="Proteomes" id="UP000314294"/>
    </source>
</evidence>
<dbReference type="Proteomes" id="UP000314294">
    <property type="component" value="Unassembled WGS sequence"/>
</dbReference>